<dbReference type="AlphaFoldDB" id="A0A0F9TSG0"/>
<protein>
    <recommendedName>
        <fullName evidence="1">Putative regulatory protein FmdB zinc ribbon domain-containing protein</fullName>
    </recommendedName>
</protein>
<dbReference type="NCBIfam" id="TIGR02605">
    <property type="entry name" value="CxxC_CxxC_SSSS"/>
    <property type="match status" value="1"/>
</dbReference>
<evidence type="ECO:0000259" key="1">
    <source>
        <dbReference type="Pfam" id="PF09723"/>
    </source>
</evidence>
<sequence length="102" mass="11617">MPIYTYRCESGHKTDKLQRSMISGVDSIGCPECTKDAQRLTAYAVQTVNNDHAAIPNSESEYQNESDRRYLKTQGWDGDRAVDHIRHNIVTDEQGNKRMPTT</sequence>
<organism evidence="2">
    <name type="scientific">marine sediment metagenome</name>
    <dbReference type="NCBI Taxonomy" id="412755"/>
    <lineage>
        <taxon>unclassified sequences</taxon>
        <taxon>metagenomes</taxon>
        <taxon>ecological metagenomes</taxon>
    </lineage>
</organism>
<dbReference type="Pfam" id="PF09723">
    <property type="entry name" value="Zn_ribbon_8"/>
    <property type="match status" value="1"/>
</dbReference>
<gene>
    <name evidence="2" type="ORF">LCGC14_0310720</name>
</gene>
<name>A0A0F9TSG0_9ZZZZ</name>
<feature type="domain" description="Putative regulatory protein FmdB zinc ribbon" evidence="1">
    <location>
        <begin position="1"/>
        <end position="40"/>
    </location>
</feature>
<dbReference type="EMBL" id="LAZR01000203">
    <property type="protein sequence ID" value="KKN82259.1"/>
    <property type="molecule type" value="Genomic_DNA"/>
</dbReference>
<comment type="caution">
    <text evidence="2">The sequence shown here is derived from an EMBL/GenBank/DDBJ whole genome shotgun (WGS) entry which is preliminary data.</text>
</comment>
<evidence type="ECO:0000313" key="2">
    <source>
        <dbReference type="EMBL" id="KKN82259.1"/>
    </source>
</evidence>
<proteinExistence type="predicted"/>
<reference evidence="2" key="1">
    <citation type="journal article" date="2015" name="Nature">
        <title>Complex archaea that bridge the gap between prokaryotes and eukaryotes.</title>
        <authorList>
            <person name="Spang A."/>
            <person name="Saw J.H."/>
            <person name="Jorgensen S.L."/>
            <person name="Zaremba-Niedzwiedzka K."/>
            <person name="Martijn J."/>
            <person name="Lind A.E."/>
            <person name="van Eijk R."/>
            <person name="Schleper C."/>
            <person name="Guy L."/>
            <person name="Ettema T.J."/>
        </authorList>
    </citation>
    <scope>NUCLEOTIDE SEQUENCE</scope>
</reference>
<accession>A0A0F9TSG0</accession>
<dbReference type="InterPro" id="IPR013429">
    <property type="entry name" value="Regulatory_FmdB_Zinc_ribbon"/>
</dbReference>